<feature type="transmembrane region" description="Helical" evidence="6">
    <location>
        <begin position="157"/>
        <end position="175"/>
    </location>
</feature>
<feature type="transmembrane region" description="Helical" evidence="6">
    <location>
        <begin position="196"/>
        <end position="217"/>
    </location>
</feature>
<proteinExistence type="predicted"/>
<feature type="transmembrane region" description="Helical" evidence="6">
    <location>
        <begin position="79"/>
        <end position="102"/>
    </location>
</feature>
<dbReference type="InterPro" id="IPR036259">
    <property type="entry name" value="MFS_trans_sf"/>
</dbReference>
<feature type="transmembrane region" description="Helical" evidence="6">
    <location>
        <begin position="280"/>
        <end position="303"/>
    </location>
</feature>
<dbReference type="Proteomes" id="UP001501074">
    <property type="component" value="Unassembled WGS sequence"/>
</dbReference>
<feature type="transmembrane region" description="Helical" evidence="6">
    <location>
        <begin position="29"/>
        <end position="50"/>
    </location>
</feature>
<dbReference type="EMBL" id="BAAAZO010000012">
    <property type="protein sequence ID" value="GAA3636291.1"/>
    <property type="molecule type" value="Genomic_DNA"/>
</dbReference>
<gene>
    <name evidence="7" type="ORF">GCM10022223_63420</name>
</gene>
<dbReference type="Gene3D" id="1.20.1250.20">
    <property type="entry name" value="MFS general substrate transporter like domains"/>
    <property type="match status" value="1"/>
</dbReference>
<comment type="subcellular location">
    <subcellularLocation>
        <location evidence="1">Cell membrane</location>
        <topology evidence="1">Multi-pass membrane protein</topology>
    </subcellularLocation>
</comment>
<evidence type="ECO:0000256" key="5">
    <source>
        <dbReference type="ARBA" id="ARBA00023136"/>
    </source>
</evidence>
<feature type="transmembrane region" description="Helical" evidence="6">
    <location>
        <begin position="254"/>
        <end position="274"/>
    </location>
</feature>
<evidence type="ECO:0000256" key="6">
    <source>
        <dbReference type="SAM" id="Phobius"/>
    </source>
</evidence>
<feature type="transmembrane region" description="Helical" evidence="6">
    <location>
        <begin position="343"/>
        <end position="364"/>
    </location>
</feature>
<dbReference type="InterPro" id="IPR011701">
    <property type="entry name" value="MFS"/>
</dbReference>
<reference evidence="8" key="1">
    <citation type="journal article" date="2019" name="Int. J. Syst. Evol. Microbiol.">
        <title>The Global Catalogue of Microorganisms (GCM) 10K type strain sequencing project: providing services to taxonomists for standard genome sequencing and annotation.</title>
        <authorList>
            <consortium name="The Broad Institute Genomics Platform"/>
            <consortium name="The Broad Institute Genome Sequencing Center for Infectious Disease"/>
            <person name="Wu L."/>
            <person name="Ma J."/>
        </authorList>
    </citation>
    <scope>NUCLEOTIDE SEQUENCE [LARGE SCALE GENOMIC DNA]</scope>
    <source>
        <strain evidence="8">JCM 16902</strain>
    </source>
</reference>
<comment type="caution">
    <text evidence="7">The sequence shown here is derived from an EMBL/GenBank/DDBJ whole genome shotgun (WGS) entry which is preliminary data.</text>
</comment>
<keyword evidence="4 6" id="KW-1133">Transmembrane helix</keyword>
<dbReference type="Pfam" id="PF07690">
    <property type="entry name" value="MFS_1"/>
    <property type="match status" value="1"/>
</dbReference>
<evidence type="ECO:0000256" key="1">
    <source>
        <dbReference type="ARBA" id="ARBA00004651"/>
    </source>
</evidence>
<evidence type="ECO:0000313" key="8">
    <source>
        <dbReference type="Proteomes" id="UP001501074"/>
    </source>
</evidence>
<feature type="transmembrane region" description="Helical" evidence="6">
    <location>
        <begin position="315"/>
        <end position="337"/>
    </location>
</feature>
<keyword evidence="8" id="KW-1185">Reference proteome</keyword>
<accession>A0ABP7ANN4</accession>
<evidence type="ECO:0000256" key="2">
    <source>
        <dbReference type="ARBA" id="ARBA00022475"/>
    </source>
</evidence>
<dbReference type="PANTHER" id="PTHR23513">
    <property type="entry name" value="INTEGRAL MEMBRANE EFFLUX PROTEIN-RELATED"/>
    <property type="match status" value="1"/>
</dbReference>
<keyword evidence="3 6" id="KW-0812">Transmembrane</keyword>
<sequence>MPGLTFSYLGDGISAVAVVLLAQELTGRVALVGLAVTVSSLPGAVGALLLGRQMSRFSGADLARWDATWRFVTLGSVPIAYAAGILGIWLYIALLAASSVLHTWGSAGRYTMIAEMLPQKHHLAGNSVLSVLGEIGTIGGPPVAALIVVFWNPAGALAVDALSFGVLALALRTVRSGRRPVRPESRTAGLALMRDNPVLLGLITLSALFFFLFGPVYVALPVRLDEATALAAFYSAFGVGAVLGGLVTPYLRSLWPTVLGSVAVVGLCLLPLGLDAPTPLPIIGFALIGVSWAPYQATSVALYQRIAPPEGLAQVLGVHSAVALLAVPAGVAAGGLLVDPWGAQTVLLVCAVGLITLPAVAAFGRVRTKRASAE</sequence>
<evidence type="ECO:0000256" key="4">
    <source>
        <dbReference type="ARBA" id="ARBA00022989"/>
    </source>
</evidence>
<dbReference type="CDD" id="cd06173">
    <property type="entry name" value="MFS_MefA_like"/>
    <property type="match status" value="1"/>
</dbReference>
<feature type="transmembrane region" description="Helical" evidence="6">
    <location>
        <begin position="229"/>
        <end position="247"/>
    </location>
</feature>
<evidence type="ECO:0000313" key="7">
    <source>
        <dbReference type="EMBL" id="GAA3636291.1"/>
    </source>
</evidence>
<dbReference type="PANTHER" id="PTHR23513:SF6">
    <property type="entry name" value="MAJOR FACILITATOR SUPERFAMILY ASSOCIATED DOMAIN-CONTAINING PROTEIN"/>
    <property type="match status" value="1"/>
</dbReference>
<evidence type="ECO:0000256" key="3">
    <source>
        <dbReference type="ARBA" id="ARBA00022692"/>
    </source>
</evidence>
<keyword evidence="2" id="KW-1003">Cell membrane</keyword>
<keyword evidence="5 6" id="KW-0472">Membrane</keyword>
<protein>
    <submittedName>
        <fullName evidence="7">MFS transporter</fullName>
    </submittedName>
</protein>
<name>A0ABP7ANN4_9ACTN</name>
<dbReference type="SUPFAM" id="SSF103473">
    <property type="entry name" value="MFS general substrate transporter"/>
    <property type="match status" value="1"/>
</dbReference>
<organism evidence="7 8">
    <name type="scientific">Kineosporia mesophila</name>
    <dbReference type="NCBI Taxonomy" id="566012"/>
    <lineage>
        <taxon>Bacteria</taxon>
        <taxon>Bacillati</taxon>
        <taxon>Actinomycetota</taxon>
        <taxon>Actinomycetes</taxon>
        <taxon>Kineosporiales</taxon>
        <taxon>Kineosporiaceae</taxon>
        <taxon>Kineosporia</taxon>
    </lineage>
</organism>